<keyword evidence="3" id="KW-1185">Reference proteome</keyword>
<protein>
    <submittedName>
        <fullName evidence="2">Polysaccharide pyruvyl transferase</fullName>
    </submittedName>
</protein>
<gene>
    <name evidence="2" type="ORF">SAMN05660742_101223</name>
</gene>
<name>A0A1H6UAN0_9FIRM</name>
<dbReference type="AlphaFoldDB" id="A0A1H6UAN0"/>
<dbReference type="GO" id="GO:0016740">
    <property type="term" value="F:transferase activity"/>
    <property type="evidence" value="ECO:0007669"/>
    <property type="project" value="UniProtKB-KW"/>
</dbReference>
<feature type="domain" description="Polysaccharide pyruvyl transferase" evidence="1">
    <location>
        <begin position="14"/>
        <end position="303"/>
    </location>
</feature>
<proteinExistence type="predicted"/>
<dbReference type="InterPro" id="IPR007345">
    <property type="entry name" value="Polysacch_pyruvyl_Trfase"/>
</dbReference>
<evidence type="ECO:0000313" key="2">
    <source>
        <dbReference type="EMBL" id="SEI84892.1"/>
    </source>
</evidence>
<reference evidence="2 3" key="1">
    <citation type="submission" date="2016-10" db="EMBL/GenBank/DDBJ databases">
        <authorList>
            <person name="de Groot N.N."/>
        </authorList>
    </citation>
    <scope>NUCLEOTIDE SEQUENCE [LARGE SCALE GENOMIC DNA]</scope>
    <source>
        <strain evidence="2 3">DSM 2179</strain>
    </source>
</reference>
<accession>A0A1H6UAN0</accession>
<dbReference type="STRING" id="84035.SAMN05660742_101223"/>
<dbReference type="Proteomes" id="UP000199662">
    <property type="component" value="Unassembled WGS sequence"/>
</dbReference>
<organism evidence="2 3">
    <name type="scientific">Propionispira arboris</name>
    <dbReference type="NCBI Taxonomy" id="84035"/>
    <lineage>
        <taxon>Bacteria</taxon>
        <taxon>Bacillati</taxon>
        <taxon>Bacillota</taxon>
        <taxon>Negativicutes</taxon>
        <taxon>Selenomonadales</taxon>
        <taxon>Selenomonadaceae</taxon>
        <taxon>Propionispira</taxon>
    </lineage>
</organism>
<sequence>MKKIGVLTFWNIPNYGAFMQAYALQKAIAKMDVSADIRQIAYLDKVHYSAYYGIINTNYRLWAINVHFYKNLLKRVINYKQIQQLKAFFYYYKQIPHTKNSSLEEIEKEPFDVIVLGSDIIWDYSIDIFNHDVHLFGNCFNAKKIIAYAPSFGTIKSGMKVPSYVTKGLKNLDAISVRDENSANLVQQIADREAEVVLDPTFLVDFVQDENIKKPELDDYIVVYGSNFTDELICGAREYAHTHHLQLVCLNSLDDTFDWCDINVSQENMTPFEWCGYFKHAEAVFTCTYHGLIFGLIFNKRIIFSPTQFILDKASSLIDYLELEDVLVKYQAFKEKADWSWNYKTIDQRIDALRDKSYLFLRNAIVNHE</sequence>
<dbReference type="Pfam" id="PF04230">
    <property type="entry name" value="PS_pyruv_trans"/>
    <property type="match status" value="1"/>
</dbReference>
<keyword evidence="2" id="KW-0808">Transferase</keyword>
<evidence type="ECO:0000313" key="3">
    <source>
        <dbReference type="Proteomes" id="UP000199662"/>
    </source>
</evidence>
<dbReference type="RefSeq" id="WP_091828440.1">
    <property type="nucleotide sequence ID" value="NZ_FNZK01000001.1"/>
</dbReference>
<dbReference type="EMBL" id="FNZK01000001">
    <property type="protein sequence ID" value="SEI84892.1"/>
    <property type="molecule type" value="Genomic_DNA"/>
</dbReference>
<evidence type="ECO:0000259" key="1">
    <source>
        <dbReference type="Pfam" id="PF04230"/>
    </source>
</evidence>